<dbReference type="RefSeq" id="WP_235294030.1">
    <property type="nucleotide sequence ID" value="NZ_BSOH01000011.1"/>
</dbReference>
<dbReference type="GO" id="GO:0012505">
    <property type="term" value="C:endomembrane system"/>
    <property type="evidence" value="ECO:0007669"/>
    <property type="project" value="UniProtKB-SubCell"/>
</dbReference>
<feature type="transmembrane region" description="Helical" evidence="7">
    <location>
        <begin position="389"/>
        <end position="408"/>
    </location>
</feature>
<gene>
    <name evidence="9" type="primary">erg3</name>
    <name evidence="9" type="ORF">GCM10007940_19350</name>
</gene>
<dbReference type="GO" id="GO:0006643">
    <property type="term" value="P:membrane lipid metabolic process"/>
    <property type="evidence" value="ECO:0007669"/>
    <property type="project" value="TreeGrafter"/>
</dbReference>
<accession>A0AA37SP11</accession>
<dbReference type="GO" id="GO:0016020">
    <property type="term" value="C:membrane"/>
    <property type="evidence" value="ECO:0007669"/>
    <property type="project" value="GOC"/>
</dbReference>
<feature type="transmembrane region" description="Helical" evidence="7">
    <location>
        <begin position="133"/>
        <end position="158"/>
    </location>
</feature>
<dbReference type="PANTHER" id="PTHR21624">
    <property type="entry name" value="STEROL DESATURASE-RELATED PROTEIN"/>
    <property type="match status" value="1"/>
</dbReference>
<evidence type="ECO:0000259" key="8">
    <source>
        <dbReference type="Pfam" id="PF04116"/>
    </source>
</evidence>
<name>A0AA37SP11_9BACT</name>
<evidence type="ECO:0000256" key="1">
    <source>
        <dbReference type="ARBA" id="ARBA00004127"/>
    </source>
</evidence>
<reference evidence="9" key="1">
    <citation type="journal article" date="2014" name="Int. J. Syst. Evol. Microbiol.">
        <title>Complete genome sequence of Corynebacterium casei LMG S-19264T (=DSM 44701T), isolated from a smear-ripened cheese.</title>
        <authorList>
            <consortium name="US DOE Joint Genome Institute (JGI-PGF)"/>
            <person name="Walter F."/>
            <person name="Albersmeier A."/>
            <person name="Kalinowski J."/>
            <person name="Ruckert C."/>
        </authorList>
    </citation>
    <scope>NUCLEOTIDE SEQUENCE</scope>
    <source>
        <strain evidence="9">NBRC 108769</strain>
    </source>
</reference>
<keyword evidence="2 7" id="KW-0812">Transmembrane</keyword>
<evidence type="ECO:0000256" key="3">
    <source>
        <dbReference type="ARBA" id="ARBA00022989"/>
    </source>
</evidence>
<dbReference type="GO" id="GO:0005506">
    <property type="term" value="F:iron ion binding"/>
    <property type="evidence" value="ECO:0007669"/>
    <property type="project" value="InterPro"/>
</dbReference>
<protein>
    <submittedName>
        <fullName evidence="9">Sterol desaturase</fullName>
    </submittedName>
</protein>
<dbReference type="PANTHER" id="PTHR21624:SF1">
    <property type="entry name" value="ALKYLGLYCEROL MONOOXYGENASE"/>
    <property type="match status" value="1"/>
</dbReference>
<feature type="transmembrane region" description="Helical" evidence="7">
    <location>
        <begin position="333"/>
        <end position="352"/>
    </location>
</feature>
<dbReference type="Proteomes" id="UP001156666">
    <property type="component" value="Unassembled WGS sequence"/>
</dbReference>
<evidence type="ECO:0000313" key="10">
    <source>
        <dbReference type="Proteomes" id="UP001156666"/>
    </source>
</evidence>
<keyword evidence="3 7" id="KW-1133">Transmembrane helix</keyword>
<keyword evidence="5" id="KW-0443">Lipid metabolism</keyword>
<evidence type="ECO:0000313" key="9">
    <source>
        <dbReference type="EMBL" id="GLR17320.1"/>
    </source>
</evidence>
<evidence type="ECO:0000256" key="6">
    <source>
        <dbReference type="ARBA" id="ARBA00023136"/>
    </source>
</evidence>
<dbReference type="EMBL" id="BSOH01000011">
    <property type="protein sequence ID" value="GLR17320.1"/>
    <property type="molecule type" value="Genomic_DNA"/>
</dbReference>
<keyword evidence="6 7" id="KW-0472">Membrane</keyword>
<reference evidence="9" key="2">
    <citation type="submission" date="2023-01" db="EMBL/GenBank/DDBJ databases">
        <title>Draft genome sequence of Portibacter lacus strain NBRC 108769.</title>
        <authorList>
            <person name="Sun Q."/>
            <person name="Mori K."/>
        </authorList>
    </citation>
    <scope>NUCLEOTIDE SEQUENCE</scope>
    <source>
        <strain evidence="9">NBRC 108769</strain>
    </source>
</reference>
<sequence length="424" mass="49215">MDTYAQVLMVAIPFFILLIIIEAFYSWRIGKLSYNGMDTISSLSSGTTNTLKSVLKLSVVIVSYAWFVDKVALTEIKITWLVWLLSFIAIDFASYWSHRLNHSINIFWNQHIVHHSSEEFNLACALRQPISNIIGYGFIFLLPAALLGLPAKVIAVIAPIHLFMQFWYHTVHIPKLGWLEYLIVTPSQHRVHHAINDIYIDKNLSAIFCVWDRIFGTFQEELDEEPCVYGVKKPVITWNPIKINWMHMWQITKDAWRTKNWKDKFRVWFMPTGWRPEDVSIQYPITYEKDPHAQVKYAPASSKSLKNWSWFQYVFSTLLMIHMLTQIDKIGFPYLFVYGGFLFVLIYSYSSLMDHETKAVWIEIGKSIMGLSIIISTGSWFYLEEMLPGANLLMALYFLVSPVVVYYLSKQTAAVKVSDLSVGR</sequence>
<organism evidence="9 10">
    <name type="scientific">Portibacter lacus</name>
    <dbReference type="NCBI Taxonomy" id="1099794"/>
    <lineage>
        <taxon>Bacteria</taxon>
        <taxon>Pseudomonadati</taxon>
        <taxon>Bacteroidota</taxon>
        <taxon>Saprospiria</taxon>
        <taxon>Saprospirales</taxon>
        <taxon>Haliscomenobacteraceae</taxon>
        <taxon>Portibacter</taxon>
    </lineage>
</organism>
<proteinExistence type="predicted"/>
<dbReference type="InterPro" id="IPR051689">
    <property type="entry name" value="Sterol_desaturase/TMEM195"/>
</dbReference>
<keyword evidence="10" id="KW-1185">Reference proteome</keyword>
<feature type="transmembrane region" description="Helical" evidence="7">
    <location>
        <begin position="80"/>
        <end position="98"/>
    </location>
</feature>
<dbReference type="AlphaFoldDB" id="A0AA37SP11"/>
<feature type="domain" description="Fatty acid hydroxylase" evidence="8">
    <location>
        <begin position="83"/>
        <end position="217"/>
    </location>
</feature>
<dbReference type="GO" id="GO:0050479">
    <property type="term" value="F:glyceryl-ether monooxygenase activity"/>
    <property type="evidence" value="ECO:0007669"/>
    <property type="project" value="TreeGrafter"/>
</dbReference>
<evidence type="ECO:0000256" key="7">
    <source>
        <dbReference type="SAM" id="Phobius"/>
    </source>
</evidence>
<evidence type="ECO:0000256" key="2">
    <source>
        <dbReference type="ARBA" id="ARBA00022692"/>
    </source>
</evidence>
<comment type="caution">
    <text evidence="9">The sequence shown here is derived from an EMBL/GenBank/DDBJ whole genome shotgun (WGS) entry which is preliminary data.</text>
</comment>
<feature type="transmembrane region" description="Helical" evidence="7">
    <location>
        <begin position="7"/>
        <end position="30"/>
    </location>
</feature>
<feature type="transmembrane region" description="Helical" evidence="7">
    <location>
        <begin position="364"/>
        <end position="383"/>
    </location>
</feature>
<keyword evidence="4" id="KW-0560">Oxidoreductase</keyword>
<evidence type="ECO:0000256" key="5">
    <source>
        <dbReference type="ARBA" id="ARBA00023098"/>
    </source>
</evidence>
<comment type="subcellular location">
    <subcellularLocation>
        <location evidence="1">Endomembrane system</location>
        <topology evidence="1">Multi-pass membrane protein</topology>
    </subcellularLocation>
</comment>
<evidence type="ECO:0000256" key="4">
    <source>
        <dbReference type="ARBA" id="ARBA00023002"/>
    </source>
</evidence>
<dbReference type="InterPro" id="IPR006694">
    <property type="entry name" value="Fatty_acid_hydroxylase"/>
</dbReference>
<dbReference type="GO" id="GO:0008610">
    <property type="term" value="P:lipid biosynthetic process"/>
    <property type="evidence" value="ECO:0007669"/>
    <property type="project" value="InterPro"/>
</dbReference>
<dbReference type="Pfam" id="PF04116">
    <property type="entry name" value="FA_hydroxylase"/>
    <property type="match status" value="1"/>
</dbReference>